<protein>
    <submittedName>
        <fullName evidence="2">Uncharacterized protein</fullName>
    </submittedName>
</protein>
<sequence>MGGGLGGDEGSSTARAYTVVSTSMGSAERNIEVRPTARSRTTMSVAVPSVTARASNAGLRSGRIRSAPRIQQPSACPHHRHGPTPDRRSTDNVNIPYSSAPLTDMRHTTRPAGTGRTRASVVLDR</sequence>
<feature type="region of interest" description="Disordered" evidence="1">
    <location>
        <begin position="53"/>
        <end position="125"/>
    </location>
</feature>
<dbReference type="Proteomes" id="UP001223072">
    <property type="component" value="Unassembled WGS sequence"/>
</dbReference>
<feature type="compositionally biased region" description="Low complexity" evidence="1">
    <location>
        <begin position="110"/>
        <end position="119"/>
    </location>
</feature>
<keyword evidence="3" id="KW-1185">Reference proteome</keyword>
<evidence type="ECO:0000313" key="3">
    <source>
        <dbReference type="Proteomes" id="UP001223072"/>
    </source>
</evidence>
<proteinExistence type="predicted"/>
<dbReference type="EMBL" id="JAUSZS010000004">
    <property type="protein sequence ID" value="MDQ0934332.1"/>
    <property type="molecule type" value="Genomic_DNA"/>
</dbReference>
<gene>
    <name evidence="2" type="ORF">QFZ49_004272</name>
</gene>
<dbReference type="RefSeq" id="WP_307627953.1">
    <property type="nucleotide sequence ID" value="NZ_JAUSZS010000004.1"/>
</dbReference>
<evidence type="ECO:0000256" key="1">
    <source>
        <dbReference type="SAM" id="MobiDB-lite"/>
    </source>
</evidence>
<feature type="compositionally biased region" description="Polar residues" evidence="1">
    <location>
        <begin position="91"/>
        <end position="101"/>
    </location>
</feature>
<reference evidence="2 3" key="1">
    <citation type="submission" date="2023-07" db="EMBL/GenBank/DDBJ databases">
        <title>Comparative genomics of wheat-associated soil bacteria to identify genetic determinants of phenazine resistance.</title>
        <authorList>
            <person name="Mouncey N."/>
        </authorList>
    </citation>
    <scope>NUCLEOTIDE SEQUENCE [LARGE SCALE GENOMIC DNA]</scope>
    <source>
        <strain evidence="2 3">W2I16</strain>
    </source>
</reference>
<organism evidence="2 3">
    <name type="scientific">Streptomyces turgidiscabies</name>
    <dbReference type="NCBI Taxonomy" id="85558"/>
    <lineage>
        <taxon>Bacteria</taxon>
        <taxon>Bacillati</taxon>
        <taxon>Actinomycetota</taxon>
        <taxon>Actinomycetes</taxon>
        <taxon>Kitasatosporales</taxon>
        <taxon>Streptomycetaceae</taxon>
        <taxon>Streptomyces</taxon>
    </lineage>
</organism>
<name>A0ABU0RQS4_9ACTN</name>
<accession>A0ABU0RQS4</accession>
<evidence type="ECO:0000313" key="2">
    <source>
        <dbReference type="EMBL" id="MDQ0934332.1"/>
    </source>
</evidence>
<comment type="caution">
    <text evidence="2">The sequence shown here is derived from an EMBL/GenBank/DDBJ whole genome shotgun (WGS) entry which is preliminary data.</text>
</comment>